<dbReference type="AlphaFoldDB" id="A0A2I0WM42"/>
<dbReference type="EMBL" id="KZ502537">
    <property type="protein sequence ID" value="PKU76730.1"/>
    <property type="molecule type" value="Genomic_DNA"/>
</dbReference>
<name>A0A2I0WM42_9ASPA</name>
<keyword evidence="2" id="KW-1185">Reference proteome</keyword>
<evidence type="ECO:0000313" key="1">
    <source>
        <dbReference type="EMBL" id="PKU76730.1"/>
    </source>
</evidence>
<reference evidence="1 2" key="1">
    <citation type="journal article" date="2016" name="Sci. Rep.">
        <title>The Dendrobium catenatum Lindl. genome sequence provides insights into polysaccharide synthase, floral development and adaptive evolution.</title>
        <authorList>
            <person name="Zhang G.Q."/>
            <person name="Xu Q."/>
            <person name="Bian C."/>
            <person name="Tsai W.C."/>
            <person name="Yeh C.M."/>
            <person name="Liu K.W."/>
            <person name="Yoshida K."/>
            <person name="Zhang L.S."/>
            <person name="Chang S.B."/>
            <person name="Chen F."/>
            <person name="Shi Y."/>
            <person name="Su Y.Y."/>
            <person name="Zhang Y.Q."/>
            <person name="Chen L.J."/>
            <person name="Yin Y."/>
            <person name="Lin M."/>
            <person name="Huang H."/>
            <person name="Deng H."/>
            <person name="Wang Z.W."/>
            <person name="Zhu S.L."/>
            <person name="Zhao X."/>
            <person name="Deng C."/>
            <person name="Niu S.C."/>
            <person name="Huang J."/>
            <person name="Wang M."/>
            <person name="Liu G.H."/>
            <person name="Yang H.J."/>
            <person name="Xiao X.J."/>
            <person name="Hsiao Y.Y."/>
            <person name="Wu W.L."/>
            <person name="Chen Y.Y."/>
            <person name="Mitsuda N."/>
            <person name="Ohme-Takagi M."/>
            <person name="Luo Y.B."/>
            <person name="Van de Peer Y."/>
            <person name="Liu Z.J."/>
        </authorList>
    </citation>
    <scope>NUCLEOTIDE SEQUENCE [LARGE SCALE GENOMIC DNA]</scope>
    <source>
        <tissue evidence="1">The whole plant</tissue>
    </source>
</reference>
<evidence type="ECO:0000313" key="2">
    <source>
        <dbReference type="Proteomes" id="UP000233837"/>
    </source>
</evidence>
<sequence>MGWPARRWWWSGRRLEGKREAWPAAMDDEAMVVCEFQVIPNGNDNAEYGENEGLEVMTVERKLLQVGDALKRDFV</sequence>
<protein>
    <submittedName>
        <fullName evidence="1">Uncharacterized protein</fullName>
    </submittedName>
</protein>
<organism evidence="1 2">
    <name type="scientific">Dendrobium catenatum</name>
    <dbReference type="NCBI Taxonomy" id="906689"/>
    <lineage>
        <taxon>Eukaryota</taxon>
        <taxon>Viridiplantae</taxon>
        <taxon>Streptophyta</taxon>
        <taxon>Embryophyta</taxon>
        <taxon>Tracheophyta</taxon>
        <taxon>Spermatophyta</taxon>
        <taxon>Magnoliopsida</taxon>
        <taxon>Liliopsida</taxon>
        <taxon>Asparagales</taxon>
        <taxon>Orchidaceae</taxon>
        <taxon>Epidendroideae</taxon>
        <taxon>Malaxideae</taxon>
        <taxon>Dendrobiinae</taxon>
        <taxon>Dendrobium</taxon>
    </lineage>
</organism>
<gene>
    <name evidence="1" type="ORF">MA16_Dca001336</name>
</gene>
<reference evidence="1 2" key="2">
    <citation type="journal article" date="2017" name="Nature">
        <title>The Apostasia genome and the evolution of orchids.</title>
        <authorList>
            <person name="Zhang G.Q."/>
            <person name="Liu K.W."/>
            <person name="Li Z."/>
            <person name="Lohaus R."/>
            <person name="Hsiao Y.Y."/>
            <person name="Niu S.C."/>
            <person name="Wang J.Y."/>
            <person name="Lin Y.C."/>
            <person name="Xu Q."/>
            <person name="Chen L.J."/>
            <person name="Yoshida K."/>
            <person name="Fujiwara S."/>
            <person name="Wang Z.W."/>
            <person name="Zhang Y.Q."/>
            <person name="Mitsuda N."/>
            <person name="Wang M."/>
            <person name="Liu G.H."/>
            <person name="Pecoraro L."/>
            <person name="Huang H.X."/>
            <person name="Xiao X.J."/>
            <person name="Lin M."/>
            <person name="Wu X.Y."/>
            <person name="Wu W.L."/>
            <person name="Chen Y.Y."/>
            <person name="Chang S.B."/>
            <person name="Sakamoto S."/>
            <person name="Ohme-Takagi M."/>
            <person name="Yagi M."/>
            <person name="Zeng S.J."/>
            <person name="Shen C.Y."/>
            <person name="Yeh C.M."/>
            <person name="Luo Y.B."/>
            <person name="Tsai W.C."/>
            <person name="Van de Peer Y."/>
            <person name="Liu Z.J."/>
        </authorList>
    </citation>
    <scope>NUCLEOTIDE SEQUENCE [LARGE SCALE GENOMIC DNA]</scope>
    <source>
        <tissue evidence="1">The whole plant</tissue>
    </source>
</reference>
<accession>A0A2I0WM42</accession>
<dbReference type="Proteomes" id="UP000233837">
    <property type="component" value="Unassembled WGS sequence"/>
</dbReference>
<proteinExistence type="predicted"/>